<dbReference type="AlphaFoldDB" id="A0A8C9IM12"/>
<evidence type="ECO:0000313" key="1">
    <source>
        <dbReference type="Ensembl" id="ENSPTEP00000035317.1"/>
    </source>
</evidence>
<name>A0A8C9IM12_9PRIM</name>
<dbReference type="PRINTS" id="PR02045">
    <property type="entry name" value="F138DOMAIN"/>
</dbReference>
<protein>
    <submittedName>
        <fullName evidence="1">Uncharacterized protein</fullName>
    </submittedName>
</protein>
<reference evidence="1" key="2">
    <citation type="submission" date="2025-09" db="UniProtKB">
        <authorList>
            <consortium name="Ensembl"/>
        </authorList>
    </citation>
    <scope>IDENTIFICATION</scope>
</reference>
<dbReference type="Proteomes" id="UP000694416">
    <property type="component" value="Unplaced"/>
</dbReference>
<reference evidence="1" key="1">
    <citation type="submission" date="2025-08" db="UniProtKB">
        <authorList>
            <consortium name="Ensembl"/>
        </authorList>
    </citation>
    <scope>IDENTIFICATION</scope>
</reference>
<sequence length="133" mass="15095">MPCNLCLLGLSNSPASASRVAGIIGTRHHTWLILLFLIETGFPHVGQDCLELLTSGDPPRLGFPKSKKCNYFFQNYTLLFHFLSPPLCFNLFTFHSERLGFQNIIWCQLVVLPLVKSTPIFFTTLNMFVFVVQ</sequence>
<keyword evidence="2" id="KW-1185">Reference proteome</keyword>
<proteinExistence type="predicted"/>
<organism evidence="1 2">
    <name type="scientific">Piliocolobus tephrosceles</name>
    <name type="common">Ugandan red Colobus</name>
    <dbReference type="NCBI Taxonomy" id="591936"/>
    <lineage>
        <taxon>Eukaryota</taxon>
        <taxon>Metazoa</taxon>
        <taxon>Chordata</taxon>
        <taxon>Craniata</taxon>
        <taxon>Vertebrata</taxon>
        <taxon>Euteleostomi</taxon>
        <taxon>Mammalia</taxon>
        <taxon>Eutheria</taxon>
        <taxon>Euarchontoglires</taxon>
        <taxon>Primates</taxon>
        <taxon>Haplorrhini</taxon>
        <taxon>Catarrhini</taxon>
        <taxon>Cercopithecidae</taxon>
        <taxon>Colobinae</taxon>
        <taxon>Piliocolobus</taxon>
    </lineage>
</organism>
<accession>A0A8C9IM12</accession>
<evidence type="ECO:0000313" key="2">
    <source>
        <dbReference type="Proteomes" id="UP000694416"/>
    </source>
</evidence>
<dbReference type="PANTHER" id="PTHR12138">
    <property type="entry name" value="PRIMATE-EXPANDED PROTEIN FAMILY"/>
    <property type="match status" value="1"/>
</dbReference>
<dbReference type="PANTHER" id="PTHR12138:SF152">
    <property type="entry name" value="C2H2-TYPE DOMAIN-CONTAINING PROTEIN"/>
    <property type="match status" value="1"/>
</dbReference>
<dbReference type="Ensembl" id="ENSPTET00000048067.1">
    <property type="protein sequence ID" value="ENSPTEP00000035317.1"/>
    <property type="gene ID" value="ENSPTEG00000033347.1"/>
</dbReference>